<sequence>MALSSILSLVLLASTGRAKHTSSTGFPSAKQHCPHHPAGRLETAALLPSCPLPGHIGVLSDESANAILWDYPPKCISPPAKDNTTVPRIDCLFTSTTFRNGHGISLISSTLTTSHIIGVGSFDDEAPPLGVQRRESLGPAYEIVPVEGKGLGVVAKRRIKRGEIVMSDYPSLLIGTGFLGSAQPHHRRRMLKQAINQLPEKLRSKVRELSRGAEKYEVDAILGPNANTVMIGEQDGEQMHVGLFAEAARINHGCRPNVHSRFSERRLTMEIMAHVAIEPGEEILMSCKRKYLKDHWGFDCKCQLCTGTKNDIEDARAEGFFKDAIVMSGEWHEFSEWDMVPPLAPEYHDSLADLHYSNGDLFNATRYARMAYDGWVRFGSVDDEKLEHSKTVLAKIEKEFEKSLKFEKD</sequence>
<evidence type="ECO:0000313" key="4">
    <source>
        <dbReference type="Proteomes" id="UP001172159"/>
    </source>
</evidence>
<evidence type="ECO:0000259" key="2">
    <source>
        <dbReference type="PROSITE" id="PS50280"/>
    </source>
</evidence>
<gene>
    <name evidence="3" type="ORF">B0T21DRAFT_297519</name>
</gene>
<dbReference type="AlphaFoldDB" id="A0AA40AAL7"/>
<dbReference type="Gene3D" id="2.170.270.10">
    <property type="entry name" value="SET domain"/>
    <property type="match status" value="1"/>
</dbReference>
<evidence type="ECO:0000256" key="1">
    <source>
        <dbReference type="SAM" id="SignalP"/>
    </source>
</evidence>
<feature type="domain" description="SET" evidence="2">
    <location>
        <begin position="139"/>
        <end position="288"/>
    </location>
</feature>
<feature type="signal peptide" evidence="1">
    <location>
        <begin position="1"/>
        <end position="18"/>
    </location>
</feature>
<dbReference type="SUPFAM" id="SSF82199">
    <property type="entry name" value="SET domain"/>
    <property type="match status" value="1"/>
</dbReference>
<accession>A0AA40AAL7</accession>
<proteinExistence type="predicted"/>
<dbReference type="InterPro" id="IPR046341">
    <property type="entry name" value="SET_dom_sf"/>
</dbReference>
<dbReference type="InterPro" id="IPR053185">
    <property type="entry name" value="SET_domain_protein"/>
</dbReference>
<dbReference type="PANTHER" id="PTHR47332">
    <property type="entry name" value="SET DOMAIN-CONTAINING PROTEIN 5"/>
    <property type="match status" value="1"/>
</dbReference>
<dbReference type="CDD" id="cd20071">
    <property type="entry name" value="SET_SMYD"/>
    <property type="match status" value="1"/>
</dbReference>
<protein>
    <recommendedName>
        <fullName evidence="2">SET domain-containing protein</fullName>
    </recommendedName>
</protein>
<dbReference type="PANTHER" id="PTHR47332:SF6">
    <property type="entry name" value="SET DOMAIN-CONTAINING PROTEIN"/>
    <property type="match status" value="1"/>
</dbReference>
<feature type="chain" id="PRO_5041426712" description="SET domain-containing protein" evidence="1">
    <location>
        <begin position="19"/>
        <end position="409"/>
    </location>
</feature>
<dbReference type="PROSITE" id="PS50280">
    <property type="entry name" value="SET"/>
    <property type="match status" value="1"/>
</dbReference>
<comment type="caution">
    <text evidence="3">The sequence shown here is derived from an EMBL/GenBank/DDBJ whole genome shotgun (WGS) entry which is preliminary data.</text>
</comment>
<dbReference type="InterPro" id="IPR001214">
    <property type="entry name" value="SET_dom"/>
</dbReference>
<dbReference type="Proteomes" id="UP001172159">
    <property type="component" value="Unassembled WGS sequence"/>
</dbReference>
<dbReference type="EMBL" id="JAUKTV010000016">
    <property type="protein sequence ID" value="KAK0712334.1"/>
    <property type="molecule type" value="Genomic_DNA"/>
</dbReference>
<dbReference type="Pfam" id="PF00856">
    <property type="entry name" value="SET"/>
    <property type="match status" value="1"/>
</dbReference>
<dbReference type="SMART" id="SM00317">
    <property type="entry name" value="SET"/>
    <property type="match status" value="1"/>
</dbReference>
<organism evidence="3 4">
    <name type="scientific">Apiosordaria backusii</name>
    <dbReference type="NCBI Taxonomy" id="314023"/>
    <lineage>
        <taxon>Eukaryota</taxon>
        <taxon>Fungi</taxon>
        <taxon>Dikarya</taxon>
        <taxon>Ascomycota</taxon>
        <taxon>Pezizomycotina</taxon>
        <taxon>Sordariomycetes</taxon>
        <taxon>Sordariomycetidae</taxon>
        <taxon>Sordariales</taxon>
        <taxon>Lasiosphaeriaceae</taxon>
        <taxon>Apiosordaria</taxon>
    </lineage>
</organism>
<keyword evidence="1" id="KW-0732">Signal</keyword>
<evidence type="ECO:0000313" key="3">
    <source>
        <dbReference type="EMBL" id="KAK0712334.1"/>
    </source>
</evidence>
<name>A0AA40AAL7_9PEZI</name>
<reference evidence="3" key="1">
    <citation type="submission" date="2023-06" db="EMBL/GenBank/DDBJ databases">
        <title>Genome-scale phylogeny and comparative genomics of the fungal order Sordariales.</title>
        <authorList>
            <consortium name="Lawrence Berkeley National Laboratory"/>
            <person name="Hensen N."/>
            <person name="Bonometti L."/>
            <person name="Westerberg I."/>
            <person name="Brannstrom I.O."/>
            <person name="Guillou S."/>
            <person name="Cros-Aarteil S."/>
            <person name="Calhoun S."/>
            <person name="Haridas S."/>
            <person name="Kuo A."/>
            <person name="Mondo S."/>
            <person name="Pangilinan J."/>
            <person name="Riley R."/>
            <person name="Labutti K."/>
            <person name="Andreopoulos B."/>
            <person name="Lipzen A."/>
            <person name="Chen C."/>
            <person name="Yanf M."/>
            <person name="Daum C."/>
            <person name="Ng V."/>
            <person name="Clum A."/>
            <person name="Steindorff A."/>
            <person name="Ohm R."/>
            <person name="Martin F."/>
            <person name="Silar P."/>
            <person name="Natvig D."/>
            <person name="Lalanne C."/>
            <person name="Gautier V."/>
            <person name="Ament-Velasquez S.L."/>
            <person name="Kruys A."/>
            <person name="Hutchinson M.I."/>
            <person name="Powell A.J."/>
            <person name="Barry K."/>
            <person name="Miller A.N."/>
            <person name="Grigoriev I.V."/>
            <person name="Debuchy R."/>
            <person name="Gladieux P."/>
            <person name="Thoren M.H."/>
            <person name="Johannesson H."/>
        </authorList>
    </citation>
    <scope>NUCLEOTIDE SEQUENCE</scope>
    <source>
        <strain evidence="3">CBS 540.89</strain>
    </source>
</reference>
<keyword evidence="4" id="KW-1185">Reference proteome</keyword>